<gene>
    <name evidence="1" type="ORF">B0I36DRAFT_315073</name>
</gene>
<keyword evidence="2" id="KW-1185">Reference proteome</keyword>
<comment type="caution">
    <text evidence="1">The sequence shown here is derived from an EMBL/GenBank/DDBJ whole genome shotgun (WGS) entry which is preliminary data.</text>
</comment>
<dbReference type="AlphaFoldDB" id="A0A9P8YFA3"/>
<dbReference type="EMBL" id="JAGTJQ010000002">
    <property type="protein sequence ID" value="KAH7037926.1"/>
    <property type="molecule type" value="Genomic_DNA"/>
</dbReference>
<dbReference type="OrthoDB" id="10534000at2759"/>
<sequence>MSSTERLNSWRYYIRVTTSNTMLTDLGTSKSVTFAQSFVDVGVAHEFLKRHLEKQVEVDQDCICKHMNGNQVSKGRTYPDKLKEKQARKRRPTECVLKKVLLPLHKYPVYEKQHHDGRFIYWYVDVEVDRGLVPSQETQNERNSARGNAIPRYKTLGLYVVSGQVYTALSIDPHHEGHHGGYRPAASLPRMRMTRLPTSVWTMETFANEAAFALISAHTKVNATDRDDNDANAWRNLIQPALEQAWFRTRTEDAPVFECTLDIPDVLRDRLGYDAISVEVEMKYSRFVLYGSSFSVPGVDRTTCRVTP</sequence>
<evidence type="ECO:0000313" key="1">
    <source>
        <dbReference type="EMBL" id="KAH7037926.1"/>
    </source>
</evidence>
<protein>
    <submittedName>
        <fullName evidence="1">Uncharacterized protein</fullName>
    </submittedName>
</protein>
<dbReference type="Proteomes" id="UP000756346">
    <property type="component" value="Unassembled WGS sequence"/>
</dbReference>
<evidence type="ECO:0000313" key="2">
    <source>
        <dbReference type="Proteomes" id="UP000756346"/>
    </source>
</evidence>
<reference evidence="1" key="1">
    <citation type="journal article" date="2021" name="Nat. Commun.">
        <title>Genetic determinants of endophytism in the Arabidopsis root mycobiome.</title>
        <authorList>
            <person name="Mesny F."/>
            <person name="Miyauchi S."/>
            <person name="Thiergart T."/>
            <person name="Pickel B."/>
            <person name="Atanasova L."/>
            <person name="Karlsson M."/>
            <person name="Huettel B."/>
            <person name="Barry K.W."/>
            <person name="Haridas S."/>
            <person name="Chen C."/>
            <person name="Bauer D."/>
            <person name="Andreopoulos W."/>
            <person name="Pangilinan J."/>
            <person name="LaButti K."/>
            <person name="Riley R."/>
            <person name="Lipzen A."/>
            <person name="Clum A."/>
            <person name="Drula E."/>
            <person name="Henrissat B."/>
            <person name="Kohler A."/>
            <person name="Grigoriev I.V."/>
            <person name="Martin F.M."/>
            <person name="Hacquard S."/>
        </authorList>
    </citation>
    <scope>NUCLEOTIDE SEQUENCE</scope>
    <source>
        <strain evidence="1">MPI-CAGE-CH-0230</strain>
    </source>
</reference>
<organism evidence="1 2">
    <name type="scientific">Microdochium trichocladiopsis</name>
    <dbReference type="NCBI Taxonomy" id="1682393"/>
    <lineage>
        <taxon>Eukaryota</taxon>
        <taxon>Fungi</taxon>
        <taxon>Dikarya</taxon>
        <taxon>Ascomycota</taxon>
        <taxon>Pezizomycotina</taxon>
        <taxon>Sordariomycetes</taxon>
        <taxon>Xylariomycetidae</taxon>
        <taxon>Xylariales</taxon>
        <taxon>Microdochiaceae</taxon>
        <taxon>Microdochium</taxon>
    </lineage>
</organism>
<accession>A0A9P8YFA3</accession>
<name>A0A9P8YFA3_9PEZI</name>
<proteinExistence type="predicted"/>
<dbReference type="RefSeq" id="XP_046017047.1">
    <property type="nucleotide sequence ID" value="XM_046152843.1"/>
</dbReference>
<dbReference type="GeneID" id="70182389"/>